<dbReference type="EMBL" id="BAABRO010000018">
    <property type="protein sequence ID" value="GAA5510049.1"/>
    <property type="molecule type" value="Genomic_DNA"/>
</dbReference>
<dbReference type="InterPro" id="IPR013320">
    <property type="entry name" value="ConA-like_dom_sf"/>
</dbReference>
<gene>
    <name evidence="1" type="ORF">Rcae01_05555</name>
</gene>
<comment type="caution">
    <text evidence="1">The sequence shown here is derived from an EMBL/GenBank/DDBJ whole genome shotgun (WGS) entry which is preliminary data.</text>
</comment>
<reference evidence="1 2" key="1">
    <citation type="submission" date="2024-02" db="EMBL/GenBank/DDBJ databases">
        <title>Rhodopirellula caenicola NBRC 110016.</title>
        <authorList>
            <person name="Ichikawa N."/>
            <person name="Katano-Makiyama Y."/>
            <person name="Hidaka K."/>
        </authorList>
    </citation>
    <scope>NUCLEOTIDE SEQUENCE [LARGE SCALE GENOMIC DNA]</scope>
    <source>
        <strain evidence="1 2">NBRC 110016</strain>
    </source>
</reference>
<evidence type="ECO:0000313" key="1">
    <source>
        <dbReference type="EMBL" id="GAA5510049.1"/>
    </source>
</evidence>
<name>A0ABP9VY47_9BACT</name>
<sequence>MPTGLGGEIIWLCPSLDDDGNGTTTVTDLSGNGNDGTLTNATPATAWIADTAYDGIRAIDLDGTNDYVATTLNAVPVSSHSFAIWVYKHSTNDAILLNQRVGGNAQFQLWLSPSTHSQKLQYWNGSSQVNSDTNCPQNQWVHCGATRSGTTLKFYISGTLAGTKTIAVPSASSANVLLGYEGYGYAKGKWDDCRIFNRELTAGEMSALASVRAYQPGGTPKGPDYMTGVRRGLLFL</sequence>
<dbReference type="Proteomes" id="UP001416858">
    <property type="component" value="Unassembled WGS sequence"/>
</dbReference>
<proteinExistence type="predicted"/>
<evidence type="ECO:0008006" key="3">
    <source>
        <dbReference type="Google" id="ProtNLM"/>
    </source>
</evidence>
<dbReference type="SUPFAM" id="SSF49899">
    <property type="entry name" value="Concanavalin A-like lectins/glucanases"/>
    <property type="match status" value="1"/>
</dbReference>
<protein>
    <recommendedName>
        <fullName evidence="3">LamG-like jellyroll fold domain-containing protein</fullName>
    </recommendedName>
</protein>
<evidence type="ECO:0000313" key="2">
    <source>
        <dbReference type="Proteomes" id="UP001416858"/>
    </source>
</evidence>
<dbReference type="RefSeq" id="WP_345687641.1">
    <property type="nucleotide sequence ID" value="NZ_BAABRO010000018.1"/>
</dbReference>
<accession>A0ABP9VY47</accession>
<dbReference type="Pfam" id="PF13385">
    <property type="entry name" value="Laminin_G_3"/>
    <property type="match status" value="1"/>
</dbReference>
<dbReference type="Gene3D" id="2.60.120.200">
    <property type="match status" value="1"/>
</dbReference>
<organism evidence="1 2">
    <name type="scientific">Novipirellula caenicola</name>
    <dbReference type="NCBI Taxonomy" id="1536901"/>
    <lineage>
        <taxon>Bacteria</taxon>
        <taxon>Pseudomonadati</taxon>
        <taxon>Planctomycetota</taxon>
        <taxon>Planctomycetia</taxon>
        <taxon>Pirellulales</taxon>
        <taxon>Pirellulaceae</taxon>
        <taxon>Novipirellula</taxon>
    </lineage>
</organism>
<keyword evidence="2" id="KW-1185">Reference proteome</keyword>